<dbReference type="GO" id="GO:0003700">
    <property type="term" value="F:DNA-binding transcription factor activity"/>
    <property type="evidence" value="ECO:0007669"/>
    <property type="project" value="InterPro"/>
</dbReference>
<keyword evidence="3" id="KW-0804">Transcription</keyword>
<name>A0A0P9DC57_9CHLR</name>
<evidence type="ECO:0000259" key="4">
    <source>
        <dbReference type="PROSITE" id="PS50937"/>
    </source>
</evidence>
<reference evidence="6 7" key="1">
    <citation type="submission" date="2015-09" db="EMBL/GenBank/DDBJ databases">
        <title>Draft genome sequence of Kouleothrix aurantiaca JCM 19913.</title>
        <authorList>
            <person name="Hemp J."/>
        </authorList>
    </citation>
    <scope>NUCLEOTIDE SEQUENCE [LARGE SCALE GENOMIC DNA]</scope>
    <source>
        <strain evidence="6 7">COM-B</strain>
    </source>
</reference>
<evidence type="ECO:0000313" key="6">
    <source>
        <dbReference type="EMBL" id="KPV53367.1"/>
    </source>
</evidence>
<evidence type="ECO:0000259" key="5">
    <source>
        <dbReference type="PROSITE" id="PS51332"/>
    </source>
</evidence>
<dbReference type="Gene3D" id="1.10.1240.10">
    <property type="entry name" value="Methionine synthase domain"/>
    <property type="match status" value="1"/>
</dbReference>
<evidence type="ECO:0000256" key="1">
    <source>
        <dbReference type="ARBA" id="ARBA00023015"/>
    </source>
</evidence>
<dbReference type="InterPro" id="IPR000551">
    <property type="entry name" value="MerR-type_HTH_dom"/>
</dbReference>
<proteinExistence type="predicted"/>
<dbReference type="PANTHER" id="PTHR30204:SF67">
    <property type="entry name" value="HTH-TYPE TRANSCRIPTIONAL REGULATOR MLRA-RELATED"/>
    <property type="match status" value="1"/>
</dbReference>
<accession>A0A0P9DC57</accession>
<dbReference type="Pfam" id="PF02607">
    <property type="entry name" value="B12-binding_2"/>
    <property type="match status" value="1"/>
</dbReference>
<dbReference type="PANTHER" id="PTHR30204">
    <property type="entry name" value="REDOX-CYCLING DRUG-SENSING TRANSCRIPTIONAL ACTIVATOR SOXR"/>
    <property type="match status" value="1"/>
</dbReference>
<dbReference type="SUPFAM" id="SSF46955">
    <property type="entry name" value="Putative DNA-binding domain"/>
    <property type="match status" value="1"/>
</dbReference>
<feature type="domain" description="B12-binding" evidence="5">
    <location>
        <begin position="199"/>
        <end position="331"/>
    </location>
</feature>
<dbReference type="PROSITE" id="PS51332">
    <property type="entry name" value="B12_BINDING"/>
    <property type="match status" value="1"/>
</dbReference>
<evidence type="ECO:0000256" key="3">
    <source>
        <dbReference type="ARBA" id="ARBA00023163"/>
    </source>
</evidence>
<dbReference type="PROSITE" id="PS50937">
    <property type="entry name" value="HTH_MERR_2"/>
    <property type="match status" value="1"/>
</dbReference>
<keyword evidence="2" id="KW-0238">DNA-binding</keyword>
<keyword evidence="7" id="KW-1185">Reference proteome</keyword>
<dbReference type="InterPro" id="IPR036724">
    <property type="entry name" value="Cobalamin-bd_sf"/>
</dbReference>
<dbReference type="InterPro" id="IPR003759">
    <property type="entry name" value="Cbl-bd_cap"/>
</dbReference>
<dbReference type="AlphaFoldDB" id="A0A0P9DC57"/>
<dbReference type="CDD" id="cd01104">
    <property type="entry name" value="HTH_MlrA-CarA"/>
    <property type="match status" value="1"/>
</dbReference>
<dbReference type="GO" id="GO:0003677">
    <property type="term" value="F:DNA binding"/>
    <property type="evidence" value="ECO:0007669"/>
    <property type="project" value="UniProtKB-KW"/>
</dbReference>
<dbReference type="SMART" id="SM00422">
    <property type="entry name" value="HTH_MERR"/>
    <property type="match status" value="1"/>
</dbReference>
<dbReference type="SUPFAM" id="SSF52242">
    <property type="entry name" value="Cobalamin (vitamin B12)-binding domain"/>
    <property type="match status" value="1"/>
</dbReference>
<protein>
    <submittedName>
        <fullName evidence="6">MerR family transcriptional regulator</fullName>
    </submittedName>
</protein>
<gene>
    <name evidence="6" type="ORF">SE17_10045</name>
</gene>
<keyword evidence="1" id="KW-0805">Transcription regulation</keyword>
<dbReference type="Gene3D" id="3.40.50.280">
    <property type="entry name" value="Cobalamin-binding domain"/>
    <property type="match status" value="1"/>
</dbReference>
<dbReference type="Proteomes" id="UP000050509">
    <property type="component" value="Unassembled WGS sequence"/>
</dbReference>
<sequence>MNEQIKHLLALPDAPRYNIKAVVQQTGVNISTLRAWEQRYGVPRPKRSDHGHRLYSQRDVAIIKWLKQCTEEGLAISQAVTLLQELDTLDPAAFQAAARPLPQPAAQPPGGSNWPEIRVQLIEALNSVNLRQAHLMVNHICTMFPIETVIFELFEPIMFDLGERWARGEISIAEEHMFSNFIRQRLLGLMQLHAPFAQGPRLLCACAPDEQHELGLLMFALLMEQRGWEVVYLGQSLEAEGSENFLKRLAPALVCITNSMVEHMAGMLELCRMIASLNNYRLQLVYSGSVFEKYPEFQARVPGIYLGIELRTAANRAEQLADLVAPDRWYNAVGMQPRM</sequence>
<dbReference type="Pfam" id="PF02310">
    <property type="entry name" value="B12-binding"/>
    <property type="match status" value="1"/>
</dbReference>
<dbReference type="InterPro" id="IPR047057">
    <property type="entry name" value="MerR_fam"/>
</dbReference>
<evidence type="ECO:0000313" key="7">
    <source>
        <dbReference type="Proteomes" id="UP000050509"/>
    </source>
</evidence>
<dbReference type="EMBL" id="LJCR01000275">
    <property type="protein sequence ID" value="KPV53367.1"/>
    <property type="molecule type" value="Genomic_DNA"/>
</dbReference>
<dbReference type="InterPro" id="IPR009061">
    <property type="entry name" value="DNA-bd_dom_put_sf"/>
</dbReference>
<comment type="caution">
    <text evidence="6">The sequence shown here is derived from an EMBL/GenBank/DDBJ whole genome shotgun (WGS) entry which is preliminary data.</text>
</comment>
<dbReference type="InterPro" id="IPR006158">
    <property type="entry name" value="Cobalamin-bd"/>
</dbReference>
<dbReference type="Pfam" id="PF13411">
    <property type="entry name" value="MerR_1"/>
    <property type="match status" value="1"/>
</dbReference>
<dbReference type="GO" id="GO:0031419">
    <property type="term" value="F:cobalamin binding"/>
    <property type="evidence" value="ECO:0007669"/>
    <property type="project" value="InterPro"/>
</dbReference>
<feature type="domain" description="HTH merR-type" evidence="4">
    <location>
        <begin position="16"/>
        <end position="85"/>
    </location>
</feature>
<dbReference type="Gene3D" id="1.10.1660.10">
    <property type="match status" value="1"/>
</dbReference>
<dbReference type="GO" id="GO:0046872">
    <property type="term" value="F:metal ion binding"/>
    <property type="evidence" value="ECO:0007669"/>
    <property type="project" value="InterPro"/>
</dbReference>
<organism evidence="6 7">
    <name type="scientific">Kouleothrix aurantiaca</name>
    <dbReference type="NCBI Taxonomy" id="186479"/>
    <lineage>
        <taxon>Bacteria</taxon>
        <taxon>Bacillati</taxon>
        <taxon>Chloroflexota</taxon>
        <taxon>Chloroflexia</taxon>
        <taxon>Chloroflexales</taxon>
        <taxon>Roseiflexineae</taxon>
        <taxon>Roseiflexaceae</taxon>
        <taxon>Kouleothrix</taxon>
    </lineage>
</organism>
<dbReference type="InterPro" id="IPR036594">
    <property type="entry name" value="Meth_synthase_dom"/>
</dbReference>
<evidence type="ECO:0000256" key="2">
    <source>
        <dbReference type="ARBA" id="ARBA00023125"/>
    </source>
</evidence>